<keyword evidence="3" id="KW-1185">Reference proteome</keyword>
<reference evidence="2" key="1">
    <citation type="journal article" date="2023" name="Mol. Phylogenet. Evol.">
        <title>Genome-scale phylogeny and comparative genomics of the fungal order Sordariales.</title>
        <authorList>
            <person name="Hensen N."/>
            <person name="Bonometti L."/>
            <person name="Westerberg I."/>
            <person name="Brannstrom I.O."/>
            <person name="Guillou S."/>
            <person name="Cros-Aarteil S."/>
            <person name="Calhoun S."/>
            <person name="Haridas S."/>
            <person name="Kuo A."/>
            <person name="Mondo S."/>
            <person name="Pangilinan J."/>
            <person name="Riley R."/>
            <person name="LaButti K."/>
            <person name="Andreopoulos B."/>
            <person name="Lipzen A."/>
            <person name="Chen C."/>
            <person name="Yan M."/>
            <person name="Daum C."/>
            <person name="Ng V."/>
            <person name="Clum A."/>
            <person name="Steindorff A."/>
            <person name="Ohm R.A."/>
            <person name="Martin F."/>
            <person name="Silar P."/>
            <person name="Natvig D.O."/>
            <person name="Lalanne C."/>
            <person name="Gautier V."/>
            <person name="Ament-Velasquez S.L."/>
            <person name="Kruys A."/>
            <person name="Hutchinson M.I."/>
            <person name="Powell A.J."/>
            <person name="Barry K."/>
            <person name="Miller A.N."/>
            <person name="Grigoriev I.V."/>
            <person name="Debuchy R."/>
            <person name="Gladieux P."/>
            <person name="Hiltunen Thoren M."/>
            <person name="Johannesson H."/>
        </authorList>
    </citation>
    <scope>NUCLEOTIDE SEQUENCE</scope>
    <source>
        <strain evidence="2">SMH4131-1</strain>
    </source>
</reference>
<proteinExistence type="predicted"/>
<dbReference type="Proteomes" id="UP001286456">
    <property type="component" value="Unassembled WGS sequence"/>
</dbReference>
<dbReference type="AlphaFoldDB" id="A0AAE0MJ84"/>
<reference evidence="2" key="2">
    <citation type="submission" date="2023-06" db="EMBL/GenBank/DDBJ databases">
        <authorList>
            <consortium name="Lawrence Berkeley National Laboratory"/>
            <person name="Haridas S."/>
            <person name="Hensen N."/>
            <person name="Bonometti L."/>
            <person name="Westerberg I."/>
            <person name="Brannstrom I.O."/>
            <person name="Guillou S."/>
            <person name="Cros-Aarteil S."/>
            <person name="Calhoun S."/>
            <person name="Kuo A."/>
            <person name="Mondo S."/>
            <person name="Pangilinan J."/>
            <person name="Riley R."/>
            <person name="Labutti K."/>
            <person name="Andreopoulos B."/>
            <person name="Lipzen A."/>
            <person name="Chen C."/>
            <person name="Yanf M."/>
            <person name="Daum C."/>
            <person name="Ng V."/>
            <person name="Clum A."/>
            <person name="Steindorff A."/>
            <person name="Ohm R."/>
            <person name="Martin F."/>
            <person name="Silar P."/>
            <person name="Natvig D."/>
            <person name="Lalanne C."/>
            <person name="Gautier V."/>
            <person name="Ament-Velasquez S.L."/>
            <person name="Kruys A."/>
            <person name="Hutchinson M.I."/>
            <person name="Powell A.J."/>
            <person name="Barry K."/>
            <person name="Miller A.N."/>
            <person name="Grigoriev I.V."/>
            <person name="Debuchy R."/>
            <person name="Gladieux P."/>
            <person name="Thoren M.H."/>
            <person name="Johannesson H."/>
        </authorList>
    </citation>
    <scope>NUCLEOTIDE SEQUENCE</scope>
    <source>
        <strain evidence="2">SMH4131-1</strain>
    </source>
</reference>
<accession>A0AAE0MJ84</accession>
<protein>
    <submittedName>
        <fullName evidence="2">Uncharacterized protein</fullName>
    </submittedName>
</protein>
<dbReference type="EMBL" id="JAUEPO010000002">
    <property type="protein sequence ID" value="KAK3333094.1"/>
    <property type="molecule type" value="Genomic_DNA"/>
</dbReference>
<evidence type="ECO:0000313" key="2">
    <source>
        <dbReference type="EMBL" id="KAK3333094.1"/>
    </source>
</evidence>
<feature type="region of interest" description="Disordered" evidence="1">
    <location>
        <begin position="151"/>
        <end position="170"/>
    </location>
</feature>
<comment type="caution">
    <text evidence="2">The sequence shown here is derived from an EMBL/GenBank/DDBJ whole genome shotgun (WGS) entry which is preliminary data.</text>
</comment>
<name>A0AAE0MJ84_9PEZI</name>
<evidence type="ECO:0000256" key="1">
    <source>
        <dbReference type="SAM" id="MobiDB-lite"/>
    </source>
</evidence>
<gene>
    <name evidence="2" type="ORF">B0T19DRAFT_116491</name>
</gene>
<organism evidence="2 3">
    <name type="scientific">Cercophora scortea</name>
    <dbReference type="NCBI Taxonomy" id="314031"/>
    <lineage>
        <taxon>Eukaryota</taxon>
        <taxon>Fungi</taxon>
        <taxon>Dikarya</taxon>
        <taxon>Ascomycota</taxon>
        <taxon>Pezizomycotina</taxon>
        <taxon>Sordariomycetes</taxon>
        <taxon>Sordariomycetidae</taxon>
        <taxon>Sordariales</taxon>
        <taxon>Lasiosphaeriaceae</taxon>
        <taxon>Cercophora</taxon>
    </lineage>
</organism>
<evidence type="ECO:0000313" key="3">
    <source>
        <dbReference type="Proteomes" id="UP001286456"/>
    </source>
</evidence>
<sequence>MPRVLVRASPDLLRHFLKCTLYLPCLAYLTLPTYLRCLPCMPVDNKTCVCVFARVVWAFPDLGTRDLAERGLRDLRTKTGKEIGNNRPLVVSSLAGGEPLGAGSRHTIDCVLARFGVRAAMWLAAAAGLLTLPYTQETSLVDETITNHHRISFSGPPGARSHDKRGLQRQKTKTLPWMVCGWVGCQVIT</sequence>